<dbReference type="PANTHER" id="PTHR11680">
    <property type="entry name" value="SERINE HYDROXYMETHYLTRANSFERASE"/>
    <property type="match status" value="1"/>
</dbReference>
<proteinExistence type="inferred from homology"/>
<evidence type="ECO:0000313" key="6">
    <source>
        <dbReference type="EMBL" id="MCA9377094.1"/>
    </source>
</evidence>
<dbReference type="Gene3D" id="3.90.1150.10">
    <property type="entry name" value="Aspartate Aminotransferase, domain 1"/>
    <property type="match status" value="1"/>
</dbReference>
<comment type="pathway">
    <text evidence="3">One-carbon metabolism; tetrahydrofolate interconversion.</text>
</comment>
<accession>A0A955I3B7</accession>
<dbReference type="GO" id="GO:0005737">
    <property type="term" value="C:cytoplasm"/>
    <property type="evidence" value="ECO:0007669"/>
    <property type="project" value="UniProtKB-SubCell"/>
</dbReference>
<dbReference type="CDD" id="cd00378">
    <property type="entry name" value="SHMT"/>
    <property type="match status" value="1"/>
</dbReference>
<dbReference type="Proteomes" id="UP000741282">
    <property type="component" value="Unassembled WGS sequence"/>
</dbReference>
<evidence type="ECO:0000256" key="4">
    <source>
        <dbReference type="PIRSR" id="PIRSR000412-50"/>
    </source>
</evidence>
<dbReference type="GO" id="GO:0030170">
    <property type="term" value="F:pyridoxal phosphate binding"/>
    <property type="evidence" value="ECO:0007669"/>
    <property type="project" value="UniProtKB-UniRule"/>
</dbReference>
<comment type="subcellular location">
    <subcellularLocation>
        <location evidence="3">Cytoplasm</location>
    </subcellularLocation>
</comment>
<keyword evidence="3" id="KW-0808">Transferase</keyword>
<dbReference type="GO" id="GO:0004372">
    <property type="term" value="F:glycine hydroxymethyltransferase activity"/>
    <property type="evidence" value="ECO:0007669"/>
    <property type="project" value="UniProtKB-EC"/>
</dbReference>
<reference evidence="6" key="2">
    <citation type="journal article" date="2021" name="Microbiome">
        <title>Successional dynamics and alternative stable states in a saline activated sludge microbial community over 9 years.</title>
        <authorList>
            <person name="Wang Y."/>
            <person name="Ye J."/>
            <person name="Ju F."/>
            <person name="Liu L."/>
            <person name="Boyd J.A."/>
            <person name="Deng Y."/>
            <person name="Parks D.H."/>
            <person name="Jiang X."/>
            <person name="Yin X."/>
            <person name="Woodcroft B.J."/>
            <person name="Tyson G.W."/>
            <person name="Hugenholtz P."/>
            <person name="Polz M.F."/>
            <person name="Zhang T."/>
        </authorList>
    </citation>
    <scope>NUCLEOTIDE SEQUENCE</scope>
    <source>
        <strain evidence="6">HKST-UBA17</strain>
    </source>
</reference>
<dbReference type="HAMAP" id="MF_00051">
    <property type="entry name" value="SHMT"/>
    <property type="match status" value="1"/>
</dbReference>
<protein>
    <recommendedName>
        <fullName evidence="3">Probable serine hydroxymethyltransferase</fullName>
        <shortName evidence="3">SHMT</shortName>
        <shortName evidence="3">Serine methylase</shortName>
        <ecNumber evidence="3">2.1.2.1</ecNumber>
    </recommendedName>
</protein>
<dbReference type="InterPro" id="IPR015421">
    <property type="entry name" value="PyrdxlP-dep_Trfase_major"/>
</dbReference>
<keyword evidence="3" id="KW-0963">Cytoplasm</keyword>
<feature type="binding site" evidence="3">
    <location>
        <begin position="125"/>
        <end position="127"/>
    </location>
    <ligand>
        <name>(6S)-5,6,7,8-tetrahydrofolate</name>
        <dbReference type="ChEBI" id="CHEBI:57453"/>
    </ligand>
</feature>
<feature type="modified residue" description="N6-(pyridoxal phosphate)lysine" evidence="3 4">
    <location>
        <position position="236"/>
    </location>
</feature>
<dbReference type="SUPFAM" id="SSF53383">
    <property type="entry name" value="PLP-dependent transferases"/>
    <property type="match status" value="1"/>
</dbReference>
<sequence length="420" mass="46630">MMNLKQVDPQVADAISAEEDRIQRQLLMIPSENYTSAAVRQAVGSVVMNKYSEGEVGKRYYQGNENIDIIEGLARSRALQVFGLDPDGWDVEVQSVTGAHANSAIYSALLQPGDRMLGMYLFDGGHLSHGWKMSEERKTTHNSRVYESYFYRVDPKTEVFDYDKIDEIAKEVKPKIVISGGTAYPREIDHERLGKIAHDIGAYYLADVSHEAGLVLAGLNKRPFEHADVTMMTTRKTLRGPNGALIFSRKDISTEIRRSVFPGMQGGPLNNHIAGIAVALHEAMQPEFKQYAEQIIKNAKVLAEELMKKGYKVVSGGTDKHLVLLDLRPQGLLGKDAAIALEKANIITNANTIPNDPAPPMKPNGLRIGTPCLTSRGMTEEHMVSVVNWMDQVLSSINDEKLLGKLAQEVEQFARKFPVR</sequence>
<keyword evidence="3" id="KW-0554">One-carbon metabolism</keyword>
<dbReference type="EC" id="2.1.2.1" evidence="3"/>
<comment type="similarity">
    <text evidence="3">Belongs to the SHMT family.</text>
</comment>
<dbReference type="GO" id="GO:0035999">
    <property type="term" value="P:tetrahydrofolate interconversion"/>
    <property type="evidence" value="ECO:0007669"/>
    <property type="project" value="UniProtKB-UniRule"/>
</dbReference>
<reference evidence="6" key="1">
    <citation type="submission" date="2020-04" db="EMBL/GenBank/DDBJ databases">
        <authorList>
            <person name="Zhang T."/>
        </authorList>
    </citation>
    <scope>NUCLEOTIDE SEQUENCE</scope>
    <source>
        <strain evidence="6">HKST-UBA17</strain>
    </source>
</reference>
<comment type="caution">
    <text evidence="6">The sequence shown here is derived from an EMBL/GenBank/DDBJ whole genome shotgun (WGS) entry which is preliminary data.</text>
</comment>
<keyword evidence="2 3" id="KW-0663">Pyridoxal phosphate</keyword>
<evidence type="ECO:0000256" key="3">
    <source>
        <dbReference type="HAMAP-Rule" id="MF_00051"/>
    </source>
</evidence>
<dbReference type="InterPro" id="IPR015424">
    <property type="entry name" value="PyrdxlP-dep_Trfase"/>
</dbReference>
<evidence type="ECO:0000256" key="1">
    <source>
        <dbReference type="ARBA" id="ARBA00001933"/>
    </source>
</evidence>
<comment type="catalytic activity">
    <reaction evidence="3">
        <text>(6R)-5,10-methylene-5,6,7,8-tetrahydrofolate + glycine + H2O = (6S)-5,6,7,8-tetrahydrofolate + L-serine</text>
        <dbReference type="Rhea" id="RHEA:15481"/>
        <dbReference type="ChEBI" id="CHEBI:15377"/>
        <dbReference type="ChEBI" id="CHEBI:15636"/>
        <dbReference type="ChEBI" id="CHEBI:33384"/>
        <dbReference type="ChEBI" id="CHEBI:57305"/>
        <dbReference type="ChEBI" id="CHEBI:57453"/>
        <dbReference type="EC" id="2.1.2.1"/>
    </reaction>
</comment>
<dbReference type="InterPro" id="IPR039429">
    <property type="entry name" value="SHMT-like_dom"/>
</dbReference>
<dbReference type="EMBL" id="JAGQLN010000017">
    <property type="protein sequence ID" value="MCA9377094.1"/>
    <property type="molecule type" value="Genomic_DNA"/>
</dbReference>
<dbReference type="InterPro" id="IPR001085">
    <property type="entry name" value="Ser_HO-MeTrfase"/>
</dbReference>
<comment type="subunit">
    <text evidence="3">Homodimer.</text>
</comment>
<dbReference type="PIRSF" id="PIRSF000412">
    <property type="entry name" value="SHMT"/>
    <property type="match status" value="1"/>
</dbReference>
<feature type="binding site" evidence="3">
    <location>
        <position position="121"/>
    </location>
    <ligand>
        <name>(6S)-5,6,7,8-tetrahydrofolate</name>
        <dbReference type="ChEBI" id="CHEBI:57453"/>
    </ligand>
</feature>
<dbReference type="NCBIfam" id="NF000586">
    <property type="entry name" value="PRK00011.1"/>
    <property type="match status" value="1"/>
</dbReference>
<dbReference type="InterPro" id="IPR049943">
    <property type="entry name" value="Ser_HO-MeTrfase-like"/>
</dbReference>
<comment type="function">
    <text evidence="3">Catalyzes the reversible interconversion of serine and glycine with tetrahydrofolate (THF) serving as the one-carbon carrier. This reaction serves as the major source of one-carbon groups required for the biosynthesis of purines, thymidylate, methionine, and other important biomolecules.</text>
</comment>
<comment type="cofactor">
    <cofactor evidence="1 3 4">
        <name>pyridoxal 5'-phosphate</name>
        <dbReference type="ChEBI" id="CHEBI:597326"/>
    </cofactor>
</comment>
<comment type="caution">
    <text evidence="3">Lacks conserved residue(s) required for the propagation of feature annotation.</text>
</comment>
<evidence type="ECO:0000256" key="2">
    <source>
        <dbReference type="ARBA" id="ARBA00022898"/>
    </source>
</evidence>
<organism evidence="6 7">
    <name type="scientific">Candidatus Dojkabacteria bacterium</name>
    <dbReference type="NCBI Taxonomy" id="2099670"/>
    <lineage>
        <taxon>Bacteria</taxon>
        <taxon>Candidatus Dojkabacteria</taxon>
    </lineage>
</organism>
<gene>
    <name evidence="3" type="primary">glyA</name>
    <name evidence="6" type="ORF">KC685_04200</name>
</gene>
<feature type="domain" description="Serine hydroxymethyltransferase-like" evidence="5">
    <location>
        <begin position="4"/>
        <end position="390"/>
    </location>
</feature>
<name>A0A955I3B7_9BACT</name>
<dbReference type="AlphaFoldDB" id="A0A955I3B7"/>
<evidence type="ECO:0000313" key="7">
    <source>
        <dbReference type="Proteomes" id="UP000741282"/>
    </source>
</evidence>
<dbReference type="GO" id="GO:0019264">
    <property type="term" value="P:glycine biosynthetic process from serine"/>
    <property type="evidence" value="ECO:0007669"/>
    <property type="project" value="InterPro"/>
</dbReference>
<evidence type="ECO:0000259" key="5">
    <source>
        <dbReference type="Pfam" id="PF00464"/>
    </source>
</evidence>
<dbReference type="InterPro" id="IPR015422">
    <property type="entry name" value="PyrdxlP-dep_Trfase_small"/>
</dbReference>
<dbReference type="Gene3D" id="3.40.640.10">
    <property type="entry name" value="Type I PLP-dependent aspartate aminotransferase-like (Major domain)"/>
    <property type="match status" value="1"/>
</dbReference>
<dbReference type="Pfam" id="PF00464">
    <property type="entry name" value="SHMT"/>
    <property type="match status" value="1"/>
</dbReference>
<dbReference type="PANTHER" id="PTHR11680:SF35">
    <property type="entry name" value="SERINE HYDROXYMETHYLTRANSFERASE 1"/>
    <property type="match status" value="1"/>
</dbReference>